<evidence type="ECO:0000256" key="5">
    <source>
        <dbReference type="ARBA" id="ARBA00023015"/>
    </source>
</evidence>
<evidence type="ECO:0000313" key="12">
    <source>
        <dbReference type="Proteomes" id="UP000092460"/>
    </source>
</evidence>
<evidence type="ECO:0000256" key="4">
    <source>
        <dbReference type="ARBA" id="ARBA00022833"/>
    </source>
</evidence>
<dbReference type="Gene3D" id="2.40.50.140">
    <property type="entry name" value="Nucleic acid-binding proteins"/>
    <property type="match status" value="1"/>
</dbReference>
<evidence type="ECO:0000259" key="10">
    <source>
        <dbReference type="PROSITE" id="PS51030"/>
    </source>
</evidence>
<dbReference type="SMART" id="SM00399">
    <property type="entry name" value="ZnF_C4"/>
    <property type="match status" value="1"/>
</dbReference>
<keyword evidence="7" id="KW-0804">Transcription</keyword>
<dbReference type="AlphaFoldDB" id="A0A1B0BM31"/>
<dbReference type="InterPro" id="IPR013088">
    <property type="entry name" value="Znf_NHR/GATA"/>
</dbReference>
<keyword evidence="5" id="KW-0805">Transcription regulation</keyword>
<proteinExistence type="predicted"/>
<evidence type="ECO:0000256" key="2">
    <source>
        <dbReference type="ARBA" id="ARBA00022723"/>
    </source>
</evidence>
<dbReference type="PRINTS" id="PR00047">
    <property type="entry name" value="STROIDFINGER"/>
</dbReference>
<dbReference type="InterPro" id="IPR001628">
    <property type="entry name" value="Znf_hrmn_rcpt"/>
</dbReference>
<dbReference type="STRING" id="67801.A0A1B0BM31"/>
<dbReference type="FunFam" id="3.30.50.10:FF:000006">
    <property type="entry name" value="Nuclear receptor subfamily 5 group A member"/>
    <property type="match status" value="1"/>
</dbReference>
<sequence>MEACIKVDNFQLLLVSVECGIVMANRHIPNDFYLLSTRKCMVCGDHSSGKHYGIQCCDGCSCFFKRSIRKRKIYLCVAVAKGQCPVDKLRRNWCPYCRFRKCLSMGMNSASVQNERGSRVTVTPKLKAEDARVGSWVADKKPEEGLIAPVLIKQLLDFDESGDFPIFGKTFDMVCVCAIVRLIERTWSKIKCTLDDYTGRIIGDYWLKGEGDTMDMVLNRYATIYGKMSQDKLLTIYKILPIKDSYEIIRHSLDVLYVRYKALSDFCKSTYKK</sequence>
<protein>
    <recommendedName>
        <fullName evidence="10">Nuclear receptor domain-containing protein</fullName>
    </recommendedName>
</protein>
<reference evidence="12" key="1">
    <citation type="submission" date="2015-01" db="EMBL/GenBank/DDBJ databases">
        <authorList>
            <person name="Aksoy S."/>
            <person name="Warren W."/>
            <person name="Wilson R.K."/>
        </authorList>
    </citation>
    <scope>NUCLEOTIDE SEQUENCE [LARGE SCALE GENOMIC DNA]</scope>
    <source>
        <strain evidence="12">IAEA</strain>
    </source>
</reference>
<keyword evidence="9" id="KW-0539">Nucleus</keyword>
<feature type="domain" description="Nuclear receptor" evidence="10">
    <location>
        <begin position="37"/>
        <end position="114"/>
    </location>
</feature>
<evidence type="ECO:0000313" key="11">
    <source>
        <dbReference type="EnsemblMetazoa" id="GPPI034386-PA"/>
    </source>
</evidence>
<keyword evidence="12" id="KW-1185">Reference proteome</keyword>
<dbReference type="InterPro" id="IPR050274">
    <property type="entry name" value="Nuclear_hormone_rcpt_NR2"/>
</dbReference>
<dbReference type="VEuPathDB" id="VectorBase:GPPI034386"/>
<evidence type="ECO:0000256" key="3">
    <source>
        <dbReference type="ARBA" id="ARBA00022771"/>
    </source>
</evidence>
<accession>A0A1B0BM31</accession>
<comment type="subcellular location">
    <subcellularLocation>
        <location evidence="1">Nucleus</location>
    </subcellularLocation>
</comment>
<dbReference type="SUPFAM" id="SSF57716">
    <property type="entry name" value="Glucocorticoid receptor-like (DNA-binding domain)"/>
    <property type="match status" value="1"/>
</dbReference>
<keyword evidence="2" id="KW-0479">Metal-binding</keyword>
<evidence type="ECO:0000256" key="6">
    <source>
        <dbReference type="ARBA" id="ARBA00023125"/>
    </source>
</evidence>
<keyword evidence="4" id="KW-0862">Zinc</keyword>
<keyword evidence="3" id="KW-0863">Zinc-finger</keyword>
<keyword evidence="6" id="KW-0238">DNA-binding</keyword>
<dbReference type="Gene3D" id="3.30.50.10">
    <property type="entry name" value="Erythroid Transcription Factor GATA-1, subunit A"/>
    <property type="match status" value="1"/>
</dbReference>
<dbReference type="PROSITE" id="PS00031">
    <property type="entry name" value="NUCLEAR_REC_DBD_1"/>
    <property type="match status" value="1"/>
</dbReference>
<organism evidence="11 12">
    <name type="scientific">Glossina palpalis gambiensis</name>
    <dbReference type="NCBI Taxonomy" id="67801"/>
    <lineage>
        <taxon>Eukaryota</taxon>
        <taxon>Metazoa</taxon>
        <taxon>Ecdysozoa</taxon>
        <taxon>Arthropoda</taxon>
        <taxon>Hexapoda</taxon>
        <taxon>Insecta</taxon>
        <taxon>Pterygota</taxon>
        <taxon>Neoptera</taxon>
        <taxon>Endopterygota</taxon>
        <taxon>Diptera</taxon>
        <taxon>Brachycera</taxon>
        <taxon>Muscomorpha</taxon>
        <taxon>Hippoboscoidea</taxon>
        <taxon>Glossinidae</taxon>
        <taxon>Glossina</taxon>
    </lineage>
</organism>
<dbReference type="GO" id="GO:0035556">
    <property type="term" value="P:intracellular signal transduction"/>
    <property type="evidence" value="ECO:0007669"/>
    <property type="project" value="UniProtKB-ARBA"/>
</dbReference>
<reference evidence="11" key="2">
    <citation type="submission" date="2020-05" db="UniProtKB">
        <authorList>
            <consortium name="EnsemblMetazoa"/>
        </authorList>
    </citation>
    <scope>IDENTIFICATION</scope>
    <source>
        <strain evidence="11">IAEA</strain>
    </source>
</reference>
<dbReference type="SUPFAM" id="SSF50249">
    <property type="entry name" value="Nucleic acid-binding proteins"/>
    <property type="match status" value="1"/>
</dbReference>
<keyword evidence="8" id="KW-0675">Receptor</keyword>
<dbReference type="GO" id="GO:0005634">
    <property type="term" value="C:nucleus"/>
    <property type="evidence" value="ECO:0007669"/>
    <property type="project" value="UniProtKB-SubCell"/>
</dbReference>
<evidence type="ECO:0000256" key="7">
    <source>
        <dbReference type="ARBA" id="ARBA00023163"/>
    </source>
</evidence>
<dbReference type="Proteomes" id="UP000092460">
    <property type="component" value="Unassembled WGS sequence"/>
</dbReference>
<dbReference type="GO" id="GO:0000981">
    <property type="term" value="F:DNA-binding transcription factor activity, RNA polymerase II-specific"/>
    <property type="evidence" value="ECO:0007669"/>
    <property type="project" value="UniProtKB-ARBA"/>
</dbReference>
<dbReference type="GO" id="GO:0043565">
    <property type="term" value="F:sequence-specific DNA binding"/>
    <property type="evidence" value="ECO:0007669"/>
    <property type="project" value="InterPro"/>
</dbReference>
<evidence type="ECO:0000256" key="1">
    <source>
        <dbReference type="ARBA" id="ARBA00004123"/>
    </source>
</evidence>
<dbReference type="InterPro" id="IPR012340">
    <property type="entry name" value="NA-bd_OB-fold"/>
</dbReference>
<dbReference type="EnsemblMetazoa" id="GPPI034386-RA">
    <property type="protein sequence ID" value="GPPI034386-PA"/>
    <property type="gene ID" value="GPPI034386"/>
</dbReference>
<dbReference type="Pfam" id="PF00105">
    <property type="entry name" value="zf-C4"/>
    <property type="match status" value="1"/>
</dbReference>
<dbReference type="EMBL" id="JXJN01016650">
    <property type="status" value="NOT_ANNOTATED_CDS"/>
    <property type="molecule type" value="Genomic_DNA"/>
</dbReference>
<name>A0A1B0BM31_9MUSC</name>
<dbReference type="PROSITE" id="PS51030">
    <property type="entry name" value="NUCLEAR_REC_DBD_2"/>
    <property type="match status" value="1"/>
</dbReference>
<dbReference type="PANTHER" id="PTHR24083">
    <property type="entry name" value="NUCLEAR HORMONE RECEPTOR"/>
    <property type="match status" value="1"/>
</dbReference>
<evidence type="ECO:0000256" key="8">
    <source>
        <dbReference type="ARBA" id="ARBA00023170"/>
    </source>
</evidence>
<evidence type="ECO:0000256" key="9">
    <source>
        <dbReference type="ARBA" id="ARBA00023242"/>
    </source>
</evidence>
<dbReference type="GO" id="GO:0008270">
    <property type="term" value="F:zinc ion binding"/>
    <property type="evidence" value="ECO:0007669"/>
    <property type="project" value="UniProtKB-KW"/>
</dbReference>